<proteinExistence type="predicted"/>
<sequence length="113" mass="12396">MVPLSAGNSSTEHRGLDQQQARTRRPNNAMLHAQDSHGHIGENTRPHKDASLPPPVSTKDSWATRLTTCSNAFTEACIPRPLPAETASQTAAGAIPEDGFFLDQKRDQFHHRC</sequence>
<protein>
    <submittedName>
        <fullName evidence="2">Uncharacterized protein</fullName>
    </submittedName>
</protein>
<evidence type="ECO:0000256" key="1">
    <source>
        <dbReference type="SAM" id="MobiDB-lite"/>
    </source>
</evidence>
<accession>A0AAD9A7P8</accession>
<feature type="compositionally biased region" description="Polar residues" evidence="1">
    <location>
        <begin position="1"/>
        <end position="10"/>
    </location>
</feature>
<evidence type="ECO:0000313" key="3">
    <source>
        <dbReference type="Proteomes" id="UP001243330"/>
    </source>
</evidence>
<reference evidence="2" key="1">
    <citation type="submission" date="2023-01" db="EMBL/GenBank/DDBJ databases">
        <title>Colletotrichum chrysophilum M932 genome sequence.</title>
        <authorList>
            <person name="Baroncelli R."/>
        </authorList>
    </citation>
    <scope>NUCLEOTIDE SEQUENCE</scope>
    <source>
        <strain evidence="2">M932</strain>
    </source>
</reference>
<dbReference type="Proteomes" id="UP001243330">
    <property type="component" value="Unassembled WGS sequence"/>
</dbReference>
<feature type="region of interest" description="Disordered" evidence="1">
    <location>
        <begin position="1"/>
        <end position="61"/>
    </location>
</feature>
<feature type="compositionally biased region" description="Basic and acidic residues" evidence="1">
    <location>
        <begin position="34"/>
        <end position="50"/>
    </location>
</feature>
<keyword evidence="3" id="KW-1185">Reference proteome</keyword>
<organism evidence="2 3">
    <name type="scientific">Colletotrichum chrysophilum</name>
    <dbReference type="NCBI Taxonomy" id="1836956"/>
    <lineage>
        <taxon>Eukaryota</taxon>
        <taxon>Fungi</taxon>
        <taxon>Dikarya</taxon>
        <taxon>Ascomycota</taxon>
        <taxon>Pezizomycotina</taxon>
        <taxon>Sordariomycetes</taxon>
        <taxon>Hypocreomycetidae</taxon>
        <taxon>Glomerellales</taxon>
        <taxon>Glomerellaceae</taxon>
        <taxon>Colletotrichum</taxon>
        <taxon>Colletotrichum gloeosporioides species complex</taxon>
    </lineage>
</organism>
<gene>
    <name evidence="2" type="ORF">CCHR01_14916</name>
</gene>
<evidence type="ECO:0000313" key="2">
    <source>
        <dbReference type="EMBL" id="KAK1842465.1"/>
    </source>
</evidence>
<comment type="caution">
    <text evidence="2">The sequence shown here is derived from an EMBL/GenBank/DDBJ whole genome shotgun (WGS) entry which is preliminary data.</text>
</comment>
<dbReference type="EMBL" id="JAQOWY010000412">
    <property type="protein sequence ID" value="KAK1842465.1"/>
    <property type="molecule type" value="Genomic_DNA"/>
</dbReference>
<name>A0AAD9A7P8_9PEZI</name>
<dbReference type="AlphaFoldDB" id="A0AAD9A7P8"/>